<keyword evidence="2" id="KW-0677">Repeat</keyword>
<evidence type="ECO:0000256" key="2">
    <source>
        <dbReference type="ARBA" id="ARBA00022737"/>
    </source>
</evidence>
<evidence type="ECO:0000256" key="3">
    <source>
        <dbReference type="ARBA" id="ARBA00022741"/>
    </source>
</evidence>
<dbReference type="Proteomes" id="UP001589867">
    <property type="component" value="Unassembled WGS sequence"/>
</dbReference>
<dbReference type="PANTHER" id="PTHR43790">
    <property type="entry name" value="CARBOHYDRATE TRANSPORT ATP-BINDING PROTEIN MG119-RELATED"/>
    <property type="match status" value="1"/>
</dbReference>
<keyword evidence="1" id="KW-0813">Transport</keyword>
<dbReference type="PANTHER" id="PTHR43790:SF9">
    <property type="entry name" value="GALACTOFURANOSE TRANSPORTER ATP-BINDING PROTEIN YTFR"/>
    <property type="match status" value="1"/>
</dbReference>
<dbReference type="CDD" id="cd03216">
    <property type="entry name" value="ABC_Carb_Monos_I"/>
    <property type="match status" value="1"/>
</dbReference>
<sequence>MIERGGQSAGLEVRGLTKSYGSTRILHGLDFAAGPGSVHALLGPNGAGKSTLIKCVNGVVGWEQGTITIDGAPLSGLTPGGARELGVATIHQHLSLIDSLTVAENIFLGREMRRGPWLRRRAQRVHAHDILGPFRMSHLVDAPVSSLGAGQKQLVEVAKALAQGETKVLILDEPTASLSGNESETLFGEIARLKAEGVSIIYVTHRLGEVFRIADQVTVLKNGHVELSEAINAVKPIDVYRALSATDGEPNDAKRNGAGGPVALAVQGLRGPRFGPVSLDVKKGEILGLYGALGAGRTSLLETLAGRYPSQDGSVQVNDQTITLRSINAAQRQGIALIPADRRRQGLWPSQSASMNALLPSLGRIARHGILRRPGAERIAYAELADSLEIVPPHPDTEVSTMSGGNAQKVLVARWLAVMGSLQVLLVDEPTNGVDIRAREQIHKALVEAAAEGLAVVVSSSDAEELVAFADRVLIFDNGRVINQLTGADITEANLLAAAHQVEQFTAELTDQTSTEAR</sequence>
<organism evidence="6 7">
    <name type="scientific">Phytohabitans kaempferiae</name>
    <dbReference type="NCBI Taxonomy" id="1620943"/>
    <lineage>
        <taxon>Bacteria</taxon>
        <taxon>Bacillati</taxon>
        <taxon>Actinomycetota</taxon>
        <taxon>Actinomycetes</taxon>
        <taxon>Micromonosporales</taxon>
        <taxon>Micromonosporaceae</taxon>
    </lineage>
</organism>
<dbReference type="RefSeq" id="WP_377248274.1">
    <property type="nucleotide sequence ID" value="NZ_JBHLUH010000009.1"/>
</dbReference>
<evidence type="ECO:0000313" key="6">
    <source>
        <dbReference type="EMBL" id="MFC0527370.1"/>
    </source>
</evidence>
<gene>
    <name evidence="6" type="ORF">ACFFIA_06835</name>
</gene>
<proteinExistence type="predicted"/>
<evidence type="ECO:0000256" key="1">
    <source>
        <dbReference type="ARBA" id="ARBA00022448"/>
    </source>
</evidence>
<dbReference type="GO" id="GO:0005524">
    <property type="term" value="F:ATP binding"/>
    <property type="evidence" value="ECO:0007669"/>
    <property type="project" value="UniProtKB-KW"/>
</dbReference>
<dbReference type="InterPro" id="IPR003593">
    <property type="entry name" value="AAA+_ATPase"/>
</dbReference>
<evidence type="ECO:0000256" key="4">
    <source>
        <dbReference type="ARBA" id="ARBA00022840"/>
    </source>
</evidence>
<keyword evidence="7" id="KW-1185">Reference proteome</keyword>
<keyword evidence="3" id="KW-0547">Nucleotide-binding</keyword>
<dbReference type="InterPro" id="IPR017871">
    <property type="entry name" value="ABC_transporter-like_CS"/>
</dbReference>
<dbReference type="EMBL" id="JBHLUH010000009">
    <property type="protein sequence ID" value="MFC0527370.1"/>
    <property type="molecule type" value="Genomic_DNA"/>
</dbReference>
<accession>A0ABV6LY78</accession>
<protein>
    <submittedName>
        <fullName evidence="6">Sugar ABC transporter ATP-binding protein</fullName>
    </submittedName>
</protein>
<dbReference type="Gene3D" id="3.40.50.300">
    <property type="entry name" value="P-loop containing nucleotide triphosphate hydrolases"/>
    <property type="match status" value="2"/>
</dbReference>
<reference evidence="6 7" key="1">
    <citation type="submission" date="2024-09" db="EMBL/GenBank/DDBJ databases">
        <authorList>
            <person name="Sun Q."/>
            <person name="Mori K."/>
        </authorList>
    </citation>
    <scope>NUCLEOTIDE SEQUENCE [LARGE SCALE GENOMIC DNA]</scope>
    <source>
        <strain evidence="6 7">TBRC 3947</strain>
    </source>
</reference>
<keyword evidence="4 6" id="KW-0067">ATP-binding</keyword>
<dbReference type="Pfam" id="PF00005">
    <property type="entry name" value="ABC_tran"/>
    <property type="match status" value="2"/>
</dbReference>
<evidence type="ECO:0000259" key="5">
    <source>
        <dbReference type="PROSITE" id="PS50893"/>
    </source>
</evidence>
<dbReference type="InterPro" id="IPR027417">
    <property type="entry name" value="P-loop_NTPase"/>
</dbReference>
<comment type="caution">
    <text evidence="6">The sequence shown here is derived from an EMBL/GenBank/DDBJ whole genome shotgun (WGS) entry which is preliminary data.</text>
</comment>
<dbReference type="PROSITE" id="PS00211">
    <property type="entry name" value="ABC_TRANSPORTER_1"/>
    <property type="match status" value="1"/>
</dbReference>
<dbReference type="SMART" id="SM00382">
    <property type="entry name" value="AAA"/>
    <property type="match status" value="2"/>
</dbReference>
<feature type="domain" description="ABC transporter" evidence="5">
    <location>
        <begin position="11"/>
        <end position="247"/>
    </location>
</feature>
<dbReference type="InterPro" id="IPR003439">
    <property type="entry name" value="ABC_transporter-like_ATP-bd"/>
</dbReference>
<feature type="domain" description="ABC transporter" evidence="5">
    <location>
        <begin position="248"/>
        <end position="503"/>
    </location>
</feature>
<dbReference type="InterPro" id="IPR050107">
    <property type="entry name" value="ABC_carbohydrate_import_ATPase"/>
</dbReference>
<name>A0ABV6LY78_9ACTN</name>
<dbReference type="CDD" id="cd03215">
    <property type="entry name" value="ABC_Carb_Monos_II"/>
    <property type="match status" value="1"/>
</dbReference>
<dbReference type="SUPFAM" id="SSF52540">
    <property type="entry name" value="P-loop containing nucleoside triphosphate hydrolases"/>
    <property type="match status" value="2"/>
</dbReference>
<evidence type="ECO:0000313" key="7">
    <source>
        <dbReference type="Proteomes" id="UP001589867"/>
    </source>
</evidence>
<dbReference type="PROSITE" id="PS50893">
    <property type="entry name" value="ABC_TRANSPORTER_2"/>
    <property type="match status" value="2"/>
</dbReference>